<feature type="chain" id="PRO_5023105466" evidence="2">
    <location>
        <begin position="25"/>
        <end position="373"/>
    </location>
</feature>
<protein>
    <submittedName>
        <fullName evidence="4">Alpha/beta fold hydrolase</fullName>
    </submittedName>
</protein>
<dbReference type="AlphaFoldDB" id="A0A5B7ZY50"/>
<dbReference type="NCBIfam" id="NF005757">
    <property type="entry name" value="PRK07581.1"/>
    <property type="match status" value="1"/>
</dbReference>
<feature type="active site" evidence="1">
    <location>
        <position position="318"/>
    </location>
</feature>
<name>A0A5B7ZY50_9BACT</name>
<dbReference type="PANTHER" id="PTHR32268:SF15">
    <property type="entry name" value="HOMOSERINE ACETYLTRANSFERASE FAMILY PROTEIN (AFU_ORTHOLOGUE AFUA_1G15350)"/>
    <property type="match status" value="1"/>
</dbReference>
<dbReference type="InterPro" id="IPR008220">
    <property type="entry name" value="HAT_MetX-like"/>
</dbReference>
<dbReference type="GO" id="GO:0016787">
    <property type="term" value="F:hydrolase activity"/>
    <property type="evidence" value="ECO:0007669"/>
    <property type="project" value="UniProtKB-KW"/>
</dbReference>
<keyword evidence="4" id="KW-0378">Hydrolase</keyword>
<dbReference type="EMBL" id="CP040896">
    <property type="protein sequence ID" value="QDA58752.1"/>
    <property type="molecule type" value="Genomic_DNA"/>
</dbReference>
<dbReference type="RefSeq" id="WP_139513697.1">
    <property type="nucleotide sequence ID" value="NZ_CP040896.1"/>
</dbReference>
<sequence length="373" mass="41070">MIGLNTRCFCLFAALLLLLGPARAQEPPAKRVDRAKHHEFFINNFKTESGVTLPRARVVYGTYGHLNAKHDNVVLLPSHYMADHHGYEWLIGPGKALDTTQLYLVATELFGNGHSSSPSNTPAPFHGPRFPVTTIRDNVEAVHQLLAKDLKVNHLRAIIGFSMGAQQAFQWAVSYPTFADRIVATSGTAKTYPHGVVRLEGQIAALTADAAFNNGDYTSPPTKGLEAFATVWTGWLFSQEWWRRELWRANSPPGTTFEQVLNGYRTNFIPGADANDLILQMRTWERHDVGATAGFGGDVEKALRSIKVPLLYMPSETDLYFPLTDARYEAAFIPGVTLAPIPSLWGHTAGAAPNPADGKFLNETIGKFLAGKR</sequence>
<dbReference type="SUPFAM" id="SSF53474">
    <property type="entry name" value="alpha/beta-Hydrolases"/>
    <property type="match status" value="1"/>
</dbReference>
<proteinExistence type="predicted"/>
<dbReference type="PIRSF" id="PIRSF000443">
    <property type="entry name" value="Homoser_Ac_trans"/>
    <property type="match status" value="1"/>
</dbReference>
<gene>
    <name evidence="4" type="ORF">FHG12_00935</name>
</gene>
<dbReference type="OrthoDB" id="9800754at2"/>
<feature type="domain" description="AB hydrolase-1" evidence="3">
    <location>
        <begin position="95"/>
        <end position="239"/>
    </location>
</feature>
<evidence type="ECO:0000256" key="1">
    <source>
        <dbReference type="PIRSR" id="PIRSR000443-1"/>
    </source>
</evidence>
<reference evidence="4 5" key="1">
    <citation type="submission" date="2019-06" db="EMBL/GenBank/DDBJ databases">
        <authorList>
            <person name="Srinivasan S."/>
        </authorList>
    </citation>
    <scope>NUCLEOTIDE SEQUENCE [LARGE SCALE GENOMIC DNA]</scope>
    <source>
        <strain evidence="4 5">17J68-5</strain>
    </source>
</reference>
<dbReference type="PANTHER" id="PTHR32268">
    <property type="entry name" value="HOMOSERINE O-ACETYLTRANSFERASE"/>
    <property type="match status" value="1"/>
</dbReference>
<feature type="signal peptide" evidence="2">
    <location>
        <begin position="1"/>
        <end position="24"/>
    </location>
</feature>
<keyword evidence="5" id="KW-1185">Reference proteome</keyword>
<accession>A0A5B7ZY50</accession>
<dbReference type="GO" id="GO:0016747">
    <property type="term" value="F:acyltransferase activity, transferring groups other than amino-acyl groups"/>
    <property type="evidence" value="ECO:0007669"/>
    <property type="project" value="InterPro"/>
</dbReference>
<feature type="active site" description="Nucleophile" evidence="1">
    <location>
        <position position="162"/>
    </location>
</feature>
<keyword evidence="2" id="KW-0732">Signal</keyword>
<dbReference type="KEGG" id="hyj:FHG12_00935"/>
<dbReference type="Pfam" id="PF00561">
    <property type="entry name" value="Abhydrolase_1"/>
    <property type="match status" value="1"/>
</dbReference>
<evidence type="ECO:0000313" key="4">
    <source>
        <dbReference type="EMBL" id="QDA58752.1"/>
    </source>
</evidence>
<dbReference type="Gene3D" id="3.40.50.1820">
    <property type="entry name" value="alpha/beta hydrolase"/>
    <property type="match status" value="1"/>
</dbReference>
<evidence type="ECO:0000256" key="2">
    <source>
        <dbReference type="SAM" id="SignalP"/>
    </source>
</evidence>
<dbReference type="InterPro" id="IPR000073">
    <property type="entry name" value="AB_hydrolase_1"/>
</dbReference>
<organism evidence="4 5">
    <name type="scientific">Hymenobacter jejuensis</name>
    <dbReference type="NCBI Taxonomy" id="2502781"/>
    <lineage>
        <taxon>Bacteria</taxon>
        <taxon>Pseudomonadati</taxon>
        <taxon>Bacteroidota</taxon>
        <taxon>Cytophagia</taxon>
        <taxon>Cytophagales</taxon>
        <taxon>Hymenobacteraceae</taxon>
        <taxon>Hymenobacter</taxon>
    </lineage>
</organism>
<dbReference type="Proteomes" id="UP000305398">
    <property type="component" value="Chromosome"/>
</dbReference>
<dbReference type="InterPro" id="IPR029058">
    <property type="entry name" value="AB_hydrolase_fold"/>
</dbReference>
<evidence type="ECO:0000313" key="5">
    <source>
        <dbReference type="Proteomes" id="UP000305398"/>
    </source>
</evidence>
<feature type="active site" evidence="1">
    <location>
        <position position="347"/>
    </location>
</feature>
<evidence type="ECO:0000259" key="3">
    <source>
        <dbReference type="Pfam" id="PF00561"/>
    </source>
</evidence>